<dbReference type="EMBL" id="JADOXO010000653">
    <property type="protein sequence ID" value="KAF9801540.1"/>
    <property type="molecule type" value="Genomic_DNA"/>
</dbReference>
<gene>
    <name evidence="2" type="ORF">IEO21_10085</name>
</gene>
<feature type="region of interest" description="Disordered" evidence="1">
    <location>
        <begin position="1"/>
        <end position="21"/>
    </location>
</feature>
<proteinExistence type="predicted"/>
<evidence type="ECO:0000256" key="1">
    <source>
        <dbReference type="SAM" id="MobiDB-lite"/>
    </source>
</evidence>
<accession>A0A8H7TXV7</accession>
<name>A0A8H7TXV7_9APHY</name>
<feature type="compositionally biased region" description="Polar residues" evidence="1">
    <location>
        <begin position="1"/>
        <end position="12"/>
    </location>
</feature>
<organism evidence="2 3">
    <name type="scientific">Rhodonia placenta</name>
    <dbReference type="NCBI Taxonomy" id="104341"/>
    <lineage>
        <taxon>Eukaryota</taxon>
        <taxon>Fungi</taxon>
        <taxon>Dikarya</taxon>
        <taxon>Basidiomycota</taxon>
        <taxon>Agaricomycotina</taxon>
        <taxon>Agaricomycetes</taxon>
        <taxon>Polyporales</taxon>
        <taxon>Adustoporiaceae</taxon>
        <taxon>Rhodonia</taxon>
    </lineage>
</organism>
<evidence type="ECO:0000313" key="3">
    <source>
        <dbReference type="Proteomes" id="UP000639403"/>
    </source>
</evidence>
<evidence type="ECO:0000313" key="2">
    <source>
        <dbReference type="EMBL" id="KAF9801540.1"/>
    </source>
</evidence>
<reference evidence="2" key="2">
    <citation type="journal article" name="Front. Microbiol.">
        <title>Degradative Capacity of Two Strains of Rhodonia placenta: From Phenotype to Genotype.</title>
        <authorList>
            <person name="Kolle M."/>
            <person name="Horta M.A.C."/>
            <person name="Nowrousian M."/>
            <person name="Ohm R.A."/>
            <person name="Benz J.P."/>
            <person name="Pilgard A."/>
        </authorList>
    </citation>
    <scope>NUCLEOTIDE SEQUENCE</scope>
    <source>
        <strain evidence="2">FPRL280</strain>
    </source>
</reference>
<dbReference type="AlphaFoldDB" id="A0A8H7TXV7"/>
<dbReference type="Proteomes" id="UP000639403">
    <property type="component" value="Unassembled WGS sequence"/>
</dbReference>
<sequence>MPLRYLSQSSRSPYPERSARPLNSAENSAASFASSTWAAALSSRLLKWALSAVAKAASFANGIVTPWVPSCTNTSWAKNGVAQVRASPSRRLRATCTLSLMVVNNVLTSHIGGVGVSMSPCQEGTLVMTLPATRGTEDCPRAKTAVVTVRRVNFGRSECSSGLVAATAVEATEEVWWRGDVRQGLESRRRLLTMSWPK</sequence>
<comment type="caution">
    <text evidence="2">The sequence shown here is derived from an EMBL/GenBank/DDBJ whole genome shotgun (WGS) entry which is preliminary data.</text>
</comment>
<reference evidence="2" key="1">
    <citation type="submission" date="2020-11" db="EMBL/GenBank/DDBJ databases">
        <authorList>
            <person name="Koelle M."/>
            <person name="Horta M.A.C."/>
            <person name="Nowrousian M."/>
            <person name="Ohm R.A."/>
            <person name="Benz P."/>
            <person name="Pilgard A."/>
        </authorList>
    </citation>
    <scope>NUCLEOTIDE SEQUENCE</scope>
    <source>
        <strain evidence="2">FPRL280</strain>
    </source>
</reference>
<protein>
    <submittedName>
        <fullName evidence="2">Uncharacterized protein</fullName>
    </submittedName>
</protein>